<feature type="region of interest" description="Disordered" evidence="4">
    <location>
        <begin position="19"/>
        <end position="61"/>
    </location>
</feature>
<dbReference type="PROSITE" id="PS50118">
    <property type="entry name" value="HMG_BOX_2"/>
    <property type="match status" value="1"/>
</dbReference>
<dbReference type="SUPFAM" id="SSF47095">
    <property type="entry name" value="HMG-box"/>
    <property type="match status" value="1"/>
</dbReference>
<feature type="compositionally biased region" description="Low complexity" evidence="4">
    <location>
        <begin position="214"/>
        <end position="235"/>
    </location>
</feature>
<dbReference type="PANTHER" id="PTHR10270:SF161">
    <property type="entry name" value="SEX-DETERMINING REGION Y PROTEIN"/>
    <property type="match status" value="1"/>
</dbReference>
<dbReference type="GO" id="GO:0005634">
    <property type="term" value="C:nucleus"/>
    <property type="evidence" value="ECO:0007669"/>
    <property type="project" value="UniProtKB-UniRule"/>
</dbReference>
<evidence type="ECO:0000259" key="5">
    <source>
        <dbReference type="PROSITE" id="PS50118"/>
    </source>
</evidence>
<dbReference type="InterPro" id="IPR050140">
    <property type="entry name" value="SRY-related_HMG-box_TF-like"/>
</dbReference>
<feature type="DNA-binding region" description="HMG box" evidence="3">
    <location>
        <begin position="63"/>
        <end position="131"/>
    </location>
</feature>
<feature type="region of interest" description="Disordered" evidence="4">
    <location>
        <begin position="178"/>
        <end position="199"/>
    </location>
</feature>
<dbReference type="SMART" id="SM00398">
    <property type="entry name" value="HMG"/>
    <property type="match status" value="1"/>
</dbReference>
<keyword evidence="7" id="KW-1185">Reference proteome</keyword>
<dbReference type="AlphaFoldDB" id="S2KJT7"/>
<keyword evidence="1 3" id="KW-0238">DNA-binding</keyword>
<dbReference type="GO" id="GO:0001228">
    <property type="term" value="F:DNA-binding transcription activator activity, RNA polymerase II-specific"/>
    <property type="evidence" value="ECO:0007669"/>
    <property type="project" value="TreeGrafter"/>
</dbReference>
<feature type="region of interest" description="Disordered" evidence="4">
    <location>
        <begin position="214"/>
        <end position="246"/>
    </location>
</feature>
<dbReference type="CDD" id="cd01389">
    <property type="entry name" value="HMG-box_ROX1-like"/>
    <property type="match status" value="1"/>
</dbReference>
<dbReference type="Pfam" id="PF00505">
    <property type="entry name" value="HMG_box"/>
    <property type="match status" value="1"/>
</dbReference>
<organism evidence="6 7">
    <name type="scientific">Mucor circinelloides f. circinelloides (strain 1006PhL)</name>
    <name type="common">Mucormycosis agent</name>
    <name type="synonym">Calyptromyces circinelloides</name>
    <dbReference type="NCBI Taxonomy" id="1220926"/>
    <lineage>
        <taxon>Eukaryota</taxon>
        <taxon>Fungi</taxon>
        <taxon>Fungi incertae sedis</taxon>
        <taxon>Mucoromycota</taxon>
        <taxon>Mucoromycotina</taxon>
        <taxon>Mucoromycetes</taxon>
        <taxon>Mucorales</taxon>
        <taxon>Mucorineae</taxon>
        <taxon>Mucoraceae</taxon>
        <taxon>Mucor</taxon>
    </lineage>
</organism>
<protein>
    <recommendedName>
        <fullName evidence="5">HMG box domain-containing protein</fullName>
    </recommendedName>
</protein>
<evidence type="ECO:0000256" key="1">
    <source>
        <dbReference type="ARBA" id="ARBA00023125"/>
    </source>
</evidence>
<dbReference type="PANTHER" id="PTHR10270">
    <property type="entry name" value="SOX TRANSCRIPTION FACTOR"/>
    <property type="match status" value="1"/>
</dbReference>
<proteinExistence type="predicted"/>
<evidence type="ECO:0000313" key="6">
    <source>
        <dbReference type="EMBL" id="EPB92680.1"/>
    </source>
</evidence>
<gene>
    <name evidence="6" type="ORF">HMPREF1544_00409</name>
</gene>
<dbReference type="Proteomes" id="UP000014254">
    <property type="component" value="Unassembled WGS sequence"/>
</dbReference>
<dbReference type="InterPro" id="IPR036910">
    <property type="entry name" value="HMG_box_dom_sf"/>
</dbReference>
<accession>S2KJT7</accession>
<feature type="domain" description="HMG box" evidence="5">
    <location>
        <begin position="63"/>
        <end position="131"/>
    </location>
</feature>
<reference evidence="7" key="1">
    <citation type="submission" date="2013-05" db="EMBL/GenBank/DDBJ databases">
        <title>The Genome sequence of Mucor circinelloides f. circinelloides 1006PhL.</title>
        <authorList>
            <consortium name="The Broad Institute Genomics Platform"/>
            <person name="Cuomo C."/>
            <person name="Earl A."/>
            <person name="Findley K."/>
            <person name="Lee S.C."/>
            <person name="Walker B."/>
            <person name="Young S."/>
            <person name="Zeng Q."/>
            <person name="Gargeya S."/>
            <person name="Fitzgerald M."/>
            <person name="Haas B."/>
            <person name="Abouelleil A."/>
            <person name="Allen A.W."/>
            <person name="Alvarado L."/>
            <person name="Arachchi H.M."/>
            <person name="Berlin A.M."/>
            <person name="Chapman S.B."/>
            <person name="Gainer-Dewar J."/>
            <person name="Goldberg J."/>
            <person name="Griggs A."/>
            <person name="Gujja S."/>
            <person name="Hansen M."/>
            <person name="Howarth C."/>
            <person name="Imamovic A."/>
            <person name="Ireland A."/>
            <person name="Larimer J."/>
            <person name="McCowan C."/>
            <person name="Murphy C."/>
            <person name="Pearson M."/>
            <person name="Poon T.W."/>
            <person name="Priest M."/>
            <person name="Roberts A."/>
            <person name="Saif S."/>
            <person name="Shea T."/>
            <person name="Sisk P."/>
            <person name="Sykes S."/>
            <person name="Wortman J."/>
            <person name="Nusbaum C."/>
            <person name="Birren B."/>
        </authorList>
    </citation>
    <scope>NUCLEOTIDE SEQUENCE [LARGE SCALE GENOMIC DNA]</scope>
    <source>
        <strain evidence="7">1006PhL</strain>
    </source>
</reference>
<dbReference type="Gene3D" id="1.10.30.10">
    <property type="entry name" value="High mobility group box domain"/>
    <property type="match status" value="1"/>
</dbReference>
<evidence type="ECO:0000256" key="3">
    <source>
        <dbReference type="PROSITE-ProRule" id="PRU00267"/>
    </source>
</evidence>
<dbReference type="GO" id="GO:0030154">
    <property type="term" value="P:cell differentiation"/>
    <property type="evidence" value="ECO:0007669"/>
    <property type="project" value="TreeGrafter"/>
</dbReference>
<dbReference type="InParanoid" id="S2KJT7"/>
<keyword evidence="2" id="KW-0804">Transcription</keyword>
<dbReference type="OMA" id="HYITPSH"/>
<dbReference type="GO" id="GO:0000978">
    <property type="term" value="F:RNA polymerase II cis-regulatory region sequence-specific DNA binding"/>
    <property type="evidence" value="ECO:0007669"/>
    <property type="project" value="TreeGrafter"/>
</dbReference>
<dbReference type="STRING" id="1220926.S2KJT7"/>
<dbReference type="OrthoDB" id="6247875at2759"/>
<evidence type="ECO:0000256" key="2">
    <source>
        <dbReference type="ARBA" id="ARBA00023163"/>
    </source>
</evidence>
<evidence type="ECO:0000313" key="7">
    <source>
        <dbReference type="Proteomes" id="UP000014254"/>
    </source>
</evidence>
<dbReference type="EMBL" id="KE123898">
    <property type="protein sequence ID" value="EPB92680.1"/>
    <property type="molecule type" value="Genomic_DNA"/>
</dbReference>
<dbReference type="eggNOG" id="KOG0527">
    <property type="taxonomic scope" value="Eukaryota"/>
</dbReference>
<name>S2KJT7_MUCC1</name>
<evidence type="ECO:0000256" key="4">
    <source>
        <dbReference type="SAM" id="MobiDB-lite"/>
    </source>
</evidence>
<keyword evidence="3" id="KW-0539">Nucleus</keyword>
<dbReference type="InterPro" id="IPR009071">
    <property type="entry name" value="HMG_box_dom"/>
</dbReference>
<feature type="compositionally biased region" description="Low complexity" evidence="4">
    <location>
        <begin position="31"/>
        <end position="53"/>
    </location>
</feature>
<dbReference type="VEuPathDB" id="FungiDB:HMPREF1544_00409"/>
<sequence length="401" mass="43927">MISSPNVFPLTSSALEMSKSESHNPHFKANSPFSTSSSSSSSSSFSSPLSESTAGAPTEAEKIPRPLNSFMIFRLEKQRDIVEKCPGANHRDISKIISKWWKELGKSEKQWYIAEAEKRKVEHKAMYPDYKFCPQKRISKPRAYRKRARNEFVARDFENKQSLSALFKGDMLASNLSFSSSDDEDSNSSKSGDQKHSRESLGYSKGFQFIKVEPTPSVSTSSNSSSDSSPKVPSSHNICPPALPQIKAPEIPSSTLYYPTTTSYYTVPPGAYSVPSQSTAYFHSSAANINRTEPLINYNIYANYYGGSNDAFAHNPYMMGGGNTTTTAAAPNALHYITPSHYFIPSLPPLTPFSTSCLYPYDSHNSNAASASISCSNSSTANNDSSGITPHLLTQGFSYPS</sequence>